<dbReference type="AlphaFoldDB" id="C7RUD2"/>
<dbReference type="Pfam" id="PF02579">
    <property type="entry name" value="Nitro_FeMo-Co"/>
    <property type="match status" value="1"/>
</dbReference>
<protein>
    <submittedName>
        <fullName evidence="4">Dinitrogenase iron-molybdenum cofactor biosynthesis protein</fullName>
    </submittedName>
</protein>
<dbReference type="OrthoDB" id="9797941at2"/>
<evidence type="ECO:0000256" key="1">
    <source>
        <dbReference type="ARBA" id="ARBA00023231"/>
    </source>
</evidence>
<sequence length="132" mass="14543">MQIAVTSQNRKTITAHAGKCRKFWIYEVEKGLVVGKRLVEVSMDEVLHASHQHLAEPLAGINVLIAGGIGPGLYDRLMQSGILPVITLEQDPDVAVVALLANNLDRLPVDRSHHSHEHRFAPSLAPSERDCR</sequence>
<gene>
    <name evidence="4" type="ordered locus">CAP2UW1_1674</name>
</gene>
<dbReference type="EMBL" id="CP001715">
    <property type="protein sequence ID" value="ACV34984.1"/>
    <property type="molecule type" value="Genomic_DNA"/>
</dbReference>
<dbReference type="SUPFAM" id="SSF53146">
    <property type="entry name" value="Nitrogenase accessory factor-like"/>
    <property type="match status" value="1"/>
</dbReference>
<dbReference type="STRING" id="522306.CAP2UW1_1674"/>
<feature type="domain" description="Dinitrogenase iron-molybdenum cofactor biosynthesis" evidence="3">
    <location>
        <begin position="11"/>
        <end position="98"/>
    </location>
</feature>
<evidence type="ECO:0000259" key="3">
    <source>
        <dbReference type="Pfam" id="PF02579"/>
    </source>
</evidence>
<feature type="region of interest" description="Disordered" evidence="2">
    <location>
        <begin position="111"/>
        <end position="132"/>
    </location>
</feature>
<dbReference type="PANTHER" id="PTHR33937">
    <property type="entry name" value="IRON-MOLYBDENUM PROTEIN-RELATED-RELATED"/>
    <property type="match status" value="1"/>
</dbReference>
<evidence type="ECO:0000313" key="4">
    <source>
        <dbReference type="EMBL" id="ACV34984.1"/>
    </source>
</evidence>
<reference evidence="4" key="1">
    <citation type="submission" date="2009-08" db="EMBL/GenBank/DDBJ databases">
        <authorList>
            <consortium name="US DOE Joint Genome Institute"/>
            <person name="Lucas S."/>
            <person name="Copeland A."/>
            <person name="Lapidus A."/>
            <person name="Glavina del Rio T."/>
            <person name="Dalin E."/>
            <person name="Tice H."/>
            <person name="Bruce D."/>
            <person name="Barry K."/>
            <person name="Pitluck S."/>
            <person name="Lowry S."/>
            <person name="Larimer F."/>
            <person name="Land M."/>
            <person name="Hauser L."/>
            <person name="Kyrpides N."/>
            <person name="Ivanova N."/>
            <person name="McMahon K.D."/>
            <person name="Hugenholtz P."/>
        </authorList>
    </citation>
    <scope>NUCLEOTIDE SEQUENCE</scope>
    <source>
        <strain evidence="4">UW-1</strain>
    </source>
</reference>
<dbReference type="HOGENOM" id="CLU_104194_4_0_4"/>
<accession>C7RUD2</accession>
<dbReference type="Gene3D" id="3.30.420.130">
    <property type="entry name" value="Dinitrogenase iron-molybdenum cofactor biosynthesis domain"/>
    <property type="match status" value="1"/>
</dbReference>
<dbReference type="PANTHER" id="PTHR33937:SF2">
    <property type="entry name" value="DINITROGENASE IRON-MOLYBDENUM COFACTOR BIOSYNTHESIS DOMAIN-CONTAINING PROTEIN"/>
    <property type="match status" value="1"/>
</dbReference>
<evidence type="ECO:0000256" key="2">
    <source>
        <dbReference type="SAM" id="MobiDB-lite"/>
    </source>
</evidence>
<proteinExistence type="predicted"/>
<reference evidence="4" key="2">
    <citation type="submission" date="2009-09" db="EMBL/GenBank/DDBJ databases">
        <title>Complete sequence of chromosome of Candidatus Accumulibacter phosphatis clade IIA str. UW-1.</title>
        <authorList>
            <consortium name="US DOE Joint Genome Institute"/>
            <person name="Martin H.G."/>
            <person name="Ivanova N."/>
            <person name="Kunin V."/>
            <person name="Warnecke F."/>
            <person name="Barry K."/>
            <person name="He S."/>
            <person name="Salamov A."/>
            <person name="Szeto E."/>
            <person name="Dalin E."/>
            <person name="Pangilinan J.L."/>
            <person name="Lapidus A."/>
            <person name="Lowry S."/>
            <person name="Kyrpides N.C."/>
            <person name="McMahon K.D."/>
            <person name="Hugenholtz P."/>
        </authorList>
    </citation>
    <scope>NUCLEOTIDE SEQUENCE [LARGE SCALE GENOMIC DNA]</scope>
    <source>
        <strain evidence="4">UW-1</strain>
    </source>
</reference>
<dbReference type="KEGG" id="app:CAP2UW1_1674"/>
<keyword evidence="1" id="KW-0535">Nitrogen fixation</keyword>
<name>C7RUD2_ACCRE</name>
<dbReference type="eggNOG" id="COG1433">
    <property type="taxonomic scope" value="Bacteria"/>
</dbReference>
<dbReference type="InterPro" id="IPR036105">
    <property type="entry name" value="DiNase_FeMo-co_biosyn_sf"/>
</dbReference>
<organism evidence="4">
    <name type="scientific">Accumulibacter regalis</name>
    <dbReference type="NCBI Taxonomy" id="522306"/>
    <lineage>
        <taxon>Bacteria</taxon>
        <taxon>Pseudomonadati</taxon>
        <taxon>Pseudomonadota</taxon>
        <taxon>Betaproteobacteria</taxon>
        <taxon>Candidatus Accumulibacter</taxon>
    </lineage>
</organism>
<dbReference type="InterPro" id="IPR003731">
    <property type="entry name" value="Di-Nase_FeMo-co_biosynth"/>
</dbReference>
<dbReference type="CDD" id="cd00562">
    <property type="entry name" value="NifX_NifB"/>
    <property type="match status" value="1"/>
</dbReference>
<dbReference type="InterPro" id="IPR051840">
    <property type="entry name" value="NifX/NifY_domain"/>
</dbReference>